<evidence type="ECO:0000256" key="1">
    <source>
        <dbReference type="SAM" id="MobiDB-lite"/>
    </source>
</evidence>
<feature type="region of interest" description="Disordered" evidence="1">
    <location>
        <begin position="336"/>
        <end position="369"/>
    </location>
</feature>
<protein>
    <recommendedName>
        <fullName evidence="4">SAP domain-containing protein</fullName>
    </recommendedName>
</protein>
<feature type="region of interest" description="Disordered" evidence="1">
    <location>
        <begin position="258"/>
        <end position="297"/>
    </location>
</feature>
<feature type="compositionally biased region" description="Low complexity" evidence="1">
    <location>
        <begin position="336"/>
        <end position="347"/>
    </location>
</feature>
<feature type="compositionally biased region" description="Low complexity" evidence="1">
    <location>
        <begin position="482"/>
        <end position="498"/>
    </location>
</feature>
<feature type="compositionally biased region" description="Polar residues" evidence="1">
    <location>
        <begin position="450"/>
        <end position="475"/>
    </location>
</feature>
<reference evidence="2 3" key="1">
    <citation type="journal article" date="2019" name="Sci. Rep.">
        <title>Comparative genomics of chytrid fungi reveal insights into the obligate biotrophic and pathogenic lifestyle of Synchytrium endobioticum.</title>
        <authorList>
            <person name="van de Vossenberg B.T.L.H."/>
            <person name="Warris S."/>
            <person name="Nguyen H.D.T."/>
            <person name="van Gent-Pelzer M.P.E."/>
            <person name="Joly D.L."/>
            <person name="van de Geest H.C."/>
            <person name="Bonants P.J.M."/>
            <person name="Smith D.S."/>
            <person name="Levesque C.A."/>
            <person name="van der Lee T.A.J."/>
        </authorList>
    </citation>
    <scope>NUCLEOTIDE SEQUENCE [LARGE SCALE GENOMIC DNA]</scope>
    <source>
        <strain evidence="2 3">CBS 675.73</strain>
    </source>
</reference>
<proteinExistence type="predicted"/>
<evidence type="ECO:0000313" key="3">
    <source>
        <dbReference type="Proteomes" id="UP000320333"/>
    </source>
</evidence>
<dbReference type="EMBL" id="QEAP01000331">
    <property type="protein sequence ID" value="TPX68983.1"/>
    <property type="molecule type" value="Genomic_DNA"/>
</dbReference>
<accession>A0A507EY84</accession>
<dbReference type="Proteomes" id="UP000320333">
    <property type="component" value="Unassembled WGS sequence"/>
</dbReference>
<dbReference type="OrthoDB" id="2143621at2759"/>
<gene>
    <name evidence="2" type="ORF">CcCBS67573_g06986</name>
</gene>
<organism evidence="2 3">
    <name type="scientific">Chytriomyces confervae</name>
    <dbReference type="NCBI Taxonomy" id="246404"/>
    <lineage>
        <taxon>Eukaryota</taxon>
        <taxon>Fungi</taxon>
        <taxon>Fungi incertae sedis</taxon>
        <taxon>Chytridiomycota</taxon>
        <taxon>Chytridiomycota incertae sedis</taxon>
        <taxon>Chytridiomycetes</taxon>
        <taxon>Chytridiales</taxon>
        <taxon>Chytriomycetaceae</taxon>
        <taxon>Chytriomyces</taxon>
    </lineage>
</organism>
<feature type="compositionally biased region" description="Basic and acidic residues" evidence="1">
    <location>
        <begin position="502"/>
        <end position="513"/>
    </location>
</feature>
<dbReference type="AlphaFoldDB" id="A0A507EY84"/>
<feature type="compositionally biased region" description="Acidic residues" evidence="1">
    <location>
        <begin position="432"/>
        <end position="444"/>
    </location>
</feature>
<sequence>MSERQLSRLTKKELVALADARGLCISASLKKEAFVAALAQAETESLSEVTSRAEMLEGMSKVDLVRMAKEKGLKTTGKKSDLVKSIIEDEQTARSGVWPLENQPTESSDVALAAEAADLVQKLNLHSSDKVSYEQVSEARQQLFCSIHRQVFDSDGLMPGRVALRTGIIVICDLITKKEHQLKIAIDEANGGLPSTDFQDNVVCRSCIDRNRAMHLFHFRKHDTNPISTVHPSLAPKTVENMFKFDFSSTAANVDATPKPSTLTVSDHKSILSRPNPPEEEQFYSPEPSAPSSDCENDEFALDEHSYISNAADNMLALLDEFDALEKKTTLAKPVPATATASAATVKKNLRSTSPPPTSKASPLHPKPVNKLLQSPQILRRQSIQKPLLVNLAHRRLSAKVRDQAVLAQQAARTKKIAASRQQIQVSLNDSLCDDDEESDDDTNANESETNVSTSNGSETSGSVGSKQRLPSTQRMQRRDSLGSNTSFSSTGSRSQSLKLPASREERKARGEVLWKAPVQRQPTVQGDPAIKYVPVEDKKIAQTVEAILGTTAPGSEEEWKLITGSGKRGLQRSP</sequence>
<feature type="region of interest" description="Disordered" evidence="1">
    <location>
        <begin position="555"/>
        <end position="575"/>
    </location>
</feature>
<evidence type="ECO:0000313" key="2">
    <source>
        <dbReference type="EMBL" id="TPX68983.1"/>
    </source>
</evidence>
<name>A0A507EY84_9FUNG</name>
<keyword evidence="3" id="KW-1185">Reference proteome</keyword>
<evidence type="ECO:0008006" key="4">
    <source>
        <dbReference type="Google" id="ProtNLM"/>
    </source>
</evidence>
<feature type="region of interest" description="Disordered" evidence="1">
    <location>
        <begin position="429"/>
        <end position="527"/>
    </location>
</feature>
<comment type="caution">
    <text evidence="2">The sequence shown here is derived from an EMBL/GenBank/DDBJ whole genome shotgun (WGS) entry which is preliminary data.</text>
</comment>